<evidence type="ECO:0000313" key="1">
    <source>
        <dbReference type="EMBL" id="MXU95448.1"/>
    </source>
</evidence>
<name>A0A6B0V286_IXORI</name>
<proteinExistence type="predicted"/>
<dbReference type="AlphaFoldDB" id="A0A6B0V286"/>
<organism evidence="1">
    <name type="scientific">Ixodes ricinus</name>
    <name type="common">Common tick</name>
    <name type="synonym">Acarus ricinus</name>
    <dbReference type="NCBI Taxonomy" id="34613"/>
    <lineage>
        <taxon>Eukaryota</taxon>
        <taxon>Metazoa</taxon>
        <taxon>Ecdysozoa</taxon>
        <taxon>Arthropoda</taxon>
        <taxon>Chelicerata</taxon>
        <taxon>Arachnida</taxon>
        <taxon>Acari</taxon>
        <taxon>Parasitiformes</taxon>
        <taxon>Ixodida</taxon>
        <taxon>Ixodoidea</taxon>
        <taxon>Ixodidae</taxon>
        <taxon>Ixodinae</taxon>
        <taxon>Ixodes</taxon>
    </lineage>
</organism>
<accession>A0A6B0V286</accession>
<protein>
    <submittedName>
        <fullName evidence="1">Uncharacterized protein</fullName>
    </submittedName>
</protein>
<reference evidence="1" key="1">
    <citation type="submission" date="2019-12" db="EMBL/GenBank/DDBJ databases">
        <title>An insight into the sialome of adult female Ixodes ricinus ticks feeding for 6 days.</title>
        <authorList>
            <person name="Perner J."/>
            <person name="Ribeiro J.M.C."/>
        </authorList>
    </citation>
    <scope>NUCLEOTIDE SEQUENCE</scope>
    <source>
        <strain evidence="1">Semi-engorged</strain>
        <tissue evidence="1">Salivary glands</tissue>
    </source>
</reference>
<sequence length="186" mass="19876">MTLWRSSLSSAVASASLSRAVISSSWRLLSCALFPLQREGVDWFSGGFSLSARCFSQAAMRSATFCLSSFMDKLASASRSFTAISSSCRVATLLLGVTSRCLLFSSSSSWMRCRSPLVVSWPSASRSLTATSSSCSDLSRSSVWLYSDGGCVCAWCSSVMCRRAFSSSCCTLSSCCRSAASSRLMT</sequence>
<dbReference type="EMBL" id="GIFC01013365">
    <property type="protein sequence ID" value="MXU95448.1"/>
    <property type="molecule type" value="Transcribed_RNA"/>
</dbReference>